<dbReference type="AlphaFoldDB" id="A0A385DKT7"/>
<proteinExistence type="predicted"/>
<name>A0A385DKT7_9ACTN</name>
<accession>A0A385DKT7</accession>
<reference evidence="1 2" key="1">
    <citation type="submission" date="2018-08" db="EMBL/GenBank/DDBJ databases">
        <authorList>
            <person name="Ferrada E.E."/>
            <person name="Latorre B.A."/>
        </authorList>
    </citation>
    <scope>NUCLEOTIDE SEQUENCE [LARGE SCALE GENOMIC DNA]</scope>
    <source>
        <strain evidence="1 2">VK-A60T</strain>
    </source>
</reference>
<dbReference type="Proteomes" id="UP000259636">
    <property type="component" value="Chromosome"/>
</dbReference>
<dbReference type="RefSeq" id="WP_117350953.1">
    <property type="nucleotide sequence ID" value="NZ_CP031742.1"/>
</dbReference>
<dbReference type="InterPro" id="IPR021246">
    <property type="entry name" value="DUF2797"/>
</dbReference>
<protein>
    <submittedName>
        <fullName evidence="1">DUF2797 domain-containing protein</fullName>
    </submittedName>
</protein>
<sequence length="292" mass="30662">MGWREGQPVLGWWAEGRGERGSVLRAGDVLGFRVAGVRRCLGVWRGGRRTACPERAGVGAGSTRAQCEGCARLDRARSVAADTMADDPRAYAVYLAWFGPGMVKVGITREDRGVARLLEQGAVAFAWLGRGPLMAARRAEELLRSALGVPDRVPYARKRAVRGELPAAGVRAAELAEWHGRAVGLAGWPEALEQVPFAVVDHGGVFRLAEAGWGGAGALVGGLRDGAVVAGRLVGAAGPDLHLAREGSRGAVLVVDTRLMAGWRLEAAGEAAVTSGVEVRALEPAHRQGGLF</sequence>
<dbReference type="GeneID" id="300115853"/>
<dbReference type="KEGG" id="sky:D0C37_16905"/>
<gene>
    <name evidence="1" type="ORF">D0C37_16905</name>
</gene>
<evidence type="ECO:0000313" key="2">
    <source>
        <dbReference type="Proteomes" id="UP000259636"/>
    </source>
</evidence>
<dbReference type="EMBL" id="CP031742">
    <property type="protein sequence ID" value="AXQ58998.1"/>
    <property type="molecule type" value="Genomic_DNA"/>
</dbReference>
<organism evidence="1 2">
    <name type="scientific">Streptomyces koyangensis</name>
    <dbReference type="NCBI Taxonomy" id="188770"/>
    <lineage>
        <taxon>Bacteria</taxon>
        <taxon>Bacillati</taxon>
        <taxon>Actinomycetota</taxon>
        <taxon>Actinomycetes</taxon>
        <taxon>Kitasatosporales</taxon>
        <taxon>Streptomycetaceae</taxon>
        <taxon>Streptomyces</taxon>
        <taxon>Streptomyces aurantiacus group</taxon>
    </lineage>
</organism>
<dbReference type="Pfam" id="PF10977">
    <property type="entry name" value="DUF2797"/>
    <property type="match status" value="1"/>
</dbReference>
<evidence type="ECO:0000313" key="1">
    <source>
        <dbReference type="EMBL" id="AXQ58998.1"/>
    </source>
</evidence>